<dbReference type="Pfam" id="PF15823">
    <property type="entry name" value="UPF0524"/>
    <property type="match status" value="2"/>
</dbReference>
<feature type="region of interest" description="Disordered" evidence="3">
    <location>
        <begin position="183"/>
        <end position="240"/>
    </location>
</feature>
<dbReference type="EMBL" id="JAFBMS010000009">
    <property type="protein sequence ID" value="KAG9349274.1"/>
    <property type="molecule type" value="Genomic_DNA"/>
</dbReference>
<dbReference type="PANTHER" id="PTHR31785:SF2">
    <property type="entry name" value="UPF0524 PROTEIN C3ORF70"/>
    <property type="match status" value="1"/>
</dbReference>
<sequence length="399" mass="43122">MAASGEQKVPKSEKLDEAQALAKSCAGRPDFLPMQHSQFQYHHDLRWTIGLKVLTWGVQPQALLRMKEQASERVERGYSGVGQLVGESDGWPQLRQTPGKYVYQPMTSVCQLPSTPVPAAPSDYTDTIDLSISLTERFLRIAPSFLPPPYPESPKFCVISDLFIDDYIVKRINGKMCYVQRPPPPLPAAPPAQLPPQHPSSQTTRGVQCRYKGATPAPGDSKANGPKIDHCTSPSSSEDSGINALGLHYLESCDEDSEEEEEDEELSSDGDSSPGSLWDQDECSLLSPSKSTVEIIEKIETTSDSPGLTGASPLASKNGCDSEGHLEAVFRAVIKNGEPKITCSQLEVSTGTGGLATYQGAEFHLQQRHHGNTAPFSSHGPEAAALLGLIKNALPQRAC</sequence>
<comment type="similarity">
    <text evidence="1">Belongs to the UPF0524 family.</text>
</comment>
<evidence type="ECO:0000313" key="5">
    <source>
        <dbReference type="Proteomes" id="UP000824540"/>
    </source>
</evidence>
<organism evidence="4 5">
    <name type="scientific">Albula glossodonta</name>
    <name type="common">roundjaw bonefish</name>
    <dbReference type="NCBI Taxonomy" id="121402"/>
    <lineage>
        <taxon>Eukaryota</taxon>
        <taxon>Metazoa</taxon>
        <taxon>Chordata</taxon>
        <taxon>Craniata</taxon>
        <taxon>Vertebrata</taxon>
        <taxon>Euteleostomi</taxon>
        <taxon>Actinopterygii</taxon>
        <taxon>Neopterygii</taxon>
        <taxon>Teleostei</taxon>
        <taxon>Albuliformes</taxon>
        <taxon>Albulidae</taxon>
        <taxon>Albula</taxon>
    </lineage>
</organism>
<evidence type="ECO:0000313" key="4">
    <source>
        <dbReference type="EMBL" id="KAG9349274.1"/>
    </source>
</evidence>
<dbReference type="AlphaFoldDB" id="A0A8T2P9G5"/>
<proteinExistence type="inferred from homology"/>
<dbReference type="Proteomes" id="UP000824540">
    <property type="component" value="Unassembled WGS sequence"/>
</dbReference>
<dbReference type="InterPro" id="IPR029670">
    <property type="entry name" value="UPF0524_fam"/>
</dbReference>
<dbReference type="GO" id="GO:0007399">
    <property type="term" value="P:nervous system development"/>
    <property type="evidence" value="ECO:0007669"/>
    <property type="project" value="UniProtKB-KW"/>
</dbReference>
<keyword evidence="2" id="KW-0524">Neurogenesis</keyword>
<accession>A0A8T2P9G5</accession>
<name>A0A8T2P9G5_9TELE</name>
<feature type="compositionally biased region" description="Acidic residues" evidence="3">
    <location>
        <begin position="253"/>
        <end position="268"/>
    </location>
</feature>
<evidence type="ECO:0000256" key="3">
    <source>
        <dbReference type="SAM" id="MobiDB-lite"/>
    </source>
</evidence>
<evidence type="ECO:0000256" key="1">
    <source>
        <dbReference type="ARBA" id="ARBA00010215"/>
    </source>
</evidence>
<evidence type="ECO:0000256" key="2">
    <source>
        <dbReference type="ARBA" id="ARBA00022902"/>
    </source>
</evidence>
<protein>
    <submittedName>
        <fullName evidence="4">Uncharacterized protein</fullName>
    </submittedName>
</protein>
<dbReference type="PANTHER" id="PTHR31785">
    <property type="entry name" value="UPF0524 PROTEIN C3ORF70"/>
    <property type="match status" value="1"/>
</dbReference>
<feature type="compositionally biased region" description="Pro residues" evidence="3">
    <location>
        <begin position="183"/>
        <end position="198"/>
    </location>
</feature>
<dbReference type="OrthoDB" id="8924346at2759"/>
<reference evidence="4" key="1">
    <citation type="thesis" date="2021" institute="BYU ScholarsArchive" country="Provo, UT, USA">
        <title>Applications of and Algorithms for Genome Assembly and Genomic Analyses with an Emphasis on Marine Teleosts.</title>
        <authorList>
            <person name="Pickett B.D."/>
        </authorList>
    </citation>
    <scope>NUCLEOTIDE SEQUENCE</scope>
    <source>
        <strain evidence="4">HI-2016</strain>
    </source>
</reference>
<keyword evidence="5" id="KW-1185">Reference proteome</keyword>
<gene>
    <name evidence="4" type="ORF">JZ751_027717</name>
</gene>
<comment type="caution">
    <text evidence="4">The sequence shown here is derived from an EMBL/GenBank/DDBJ whole genome shotgun (WGS) entry which is preliminary data.</text>
</comment>
<feature type="region of interest" description="Disordered" evidence="3">
    <location>
        <begin position="253"/>
        <end position="284"/>
    </location>
</feature>